<dbReference type="PROSITE" id="PS51910">
    <property type="entry name" value="GH18_2"/>
    <property type="match status" value="1"/>
</dbReference>
<proteinExistence type="inferred from homology"/>
<dbReference type="Gene3D" id="3.10.50.10">
    <property type="match status" value="1"/>
</dbReference>
<evidence type="ECO:0000256" key="1">
    <source>
        <dbReference type="ARBA" id="ARBA00008682"/>
    </source>
</evidence>
<dbReference type="PANTHER" id="PTHR11177">
    <property type="entry name" value="CHITINASE"/>
    <property type="match status" value="1"/>
</dbReference>
<name>A0ABR1W9M5_9PEZI</name>
<dbReference type="Gene3D" id="3.20.20.80">
    <property type="entry name" value="Glycosidases"/>
    <property type="match status" value="1"/>
</dbReference>
<dbReference type="GeneID" id="92045392"/>
<evidence type="ECO:0000256" key="4">
    <source>
        <dbReference type="PROSITE-ProRule" id="PRU00261"/>
    </source>
</evidence>
<dbReference type="RefSeq" id="XP_066667674.1">
    <property type="nucleotide sequence ID" value="XM_066812332.1"/>
</dbReference>
<feature type="domain" description="Chitin-binding type-1" evidence="6">
    <location>
        <begin position="164"/>
        <end position="218"/>
    </location>
</feature>
<evidence type="ECO:0000259" key="7">
    <source>
        <dbReference type="PROSITE" id="PS51910"/>
    </source>
</evidence>
<dbReference type="SUPFAM" id="SSF54556">
    <property type="entry name" value="Chitinase insertion domain"/>
    <property type="match status" value="1"/>
</dbReference>
<dbReference type="Proteomes" id="UP001433268">
    <property type="component" value="Unassembled WGS sequence"/>
</dbReference>
<feature type="disulfide bond" evidence="4">
    <location>
        <begin position="183"/>
        <end position="197"/>
    </location>
</feature>
<evidence type="ECO:0000313" key="8">
    <source>
        <dbReference type="EMBL" id="KAK8080199.1"/>
    </source>
</evidence>
<dbReference type="InterPro" id="IPR036861">
    <property type="entry name" value="Endochitinase-like_sf"/>
</dbReference>
<comment type="caution">
    <text evidence="8">The sequence shown here is derived from an EMBL/GenBank/DDBJ whole genome shotgun (WGS) entry which is preliminary data.</text>
</comment>
<sequence length="576" mass="62761">MRLRQLKPMMASPKHSMMSPLFLLFAVAFVIVKANPMDFALRDGATPIDAMIPSSDARQAFSFNLSSDAPPRNVPTHQNPQLLSPHPVEIVQDDYHPDLARRDATLCLADGTCADKSTKGTCGYGPAFCGKGNVCQRVYIVPYCTLPNTQGTNDLKCTSGCDATAMCGIYSKGGKEKCGMNLCCSAMGWCGTTETYCGNADPQGNTLPCQKDFGSCVVKSGKTCGTGSGTTNGRTIGYYQGSNTRDRLCNKIFPADIASKGYTHLYYAFASIDPNSFGVVPADSGDVELYEQFTALKSRGLETWIAVGGFDFSDPNKATHGTWSKLVSSASSRAAFINSLKTFMTKYGFQGVDLDWEYPVDTLRGGDPADTQNLVLLVKEMHASFAGQFGLSLTLAPDYWYLRYFDAKAMESSVDFFGFMAYDLHGYWDQDVKTLGSVVRGQADIRDIATDTLPLWFDELDASKINFGVALYGRGYTLASPSCNDLLCAFSGPSKPGVCTNGDGVMSLVEIQELIKEKGLTPKYLPDAMMKQITWDDQWIGYDDEETIARKKAWADNQCFGGTMAWSIDFNSGAGR</sequence>
<dbReference type="SUPFAM" id="SSF51445">
    <property type="entry name" value="(Trans)glycosidases"/>
    <property type="match status" value="1"/>
</dbReference>
<keyword evidence="5" id="KW-0732">Signal</keyword>
<dbReference type="InterPro" id="IPR001002">
    <property type="entry name" value="Chitin-bd_1"/>
</dbReference>
<keyword evidence="4" id="KW-1015">Disulfide bond</keyword>
<dbReference type="Pfam" id="PF00704">
    <property type="entry name" value="Glyco_hydro_18"/>
    <property type="match status" value="1"/>
</dbReference>
<keyword evidence="9" id="KW-1185">Reference proteome</keyword>
<evidence type="ECO:0000256" key="2">
    <source>
        <dbReference type="ARBA" id="ARBA00012729"/>
    </source>
</evidence>
<evidence type="ECO:0000256" key="5">
    <source>
        <dbReference type="SAM" id="SignalP"/>
    </source>
</evidence>
<accession>A0ABR1W9M5</accession>
<dbReference type="SMART" id="SM00270">
    <property type="entry name" value="ChtBD1"/>
    <property type="match status" value="1"/>
</dbReference>
<dbReference type="InterPro" id="IPR018371">
    <property type="entry name" value="Chitin-binding_1_CS"/>
</dbReference>
<gene>
    <name evidence="8" type="ORF">PG997_008017</name>
</gene>
<dbReference type="InterPro" id="IPR029070">
    <property type="entry name" value="Chitinase_insertion_sf"/>
</dbReference>
<feature type="signal peptide" evidence="5">
    <location>
        <begin position="1"/>
        <end position="34"/>
    </location>
</feature>
<dbReference type="InterPro" id="IPR050314">
    <property type="entry name" value="Glycosyl_Hydrlase_18"/>
</dbReference>
<protein>
    <recommendedName>
        <fullName evidence="2">chitinase</fullName>
        <ecNumber evidence="2">3.2.1.14</ecNumber>
    </recommendedName>
</protein>
<dbReference type="InterPro" id="IPR001223">
    <property type="entry name" value="Glyco_hydro18_cat"/>
</dbReference>
<keyword evidence="3 4" id="KW-0147">Chitin-binding</keyword>
<keyword evidence="8" id="KW-0378">Hydrolase</keyword>
<feature type="disulfide bond" evidence="4">
    <location>
        <begin position="178"/>
        <end position="190"/>
    </location>
</feature>
<dbReference type="GO" id="GO:0016787">
    <property type="term" value="F:hydrolase activity"/>
    <property type="evidence" value="ECO:0007669"/>
    <property type="project" value="UniProtKB-KW"/>
</dbReference>
<organism evidence="8 9">
    <name type="scientific">Apiospora hydei</name>
    <dbReference type="NCBI Taxonomy" id="1337664"/>
    <lineage>
        <taxon>Eukaryota</taxon>
        <taxon>Fungi</taxon>
        <taxon>Dikarya</taxon>
        <taxon>Ascomycota</taxon>
        <taxon>Pezizomycotina</taxon>
        <taxon>Sordariomycetes</taxon>
        <taxon>Xylariomycetidae</taxon>
        <taxon>Amphisphaeriales</taxon>
        <taxon>Apiosporaceae</taxon>
        <taxon>Apiospora</taxon>
    </lineage>
</organism>
<dbReference type="PANTHER" id="PTHR11177:SF333">
    <property type="entry name" value="CHITINASE"/>
    <property type="match status" value="1"/>
</dbReference>
<evidence type="ECO:0000259" key="6">
    <source>
        <dbReference type="PROSITE" id="PS50941"/>
    </source>
</evidence>
<dbReference type="Pfam" id="PF00187">
    <property type="entry name" value="Chitin_bind_1"/>
    <property type="match status" value="1"/>
</dbReference>
<dbReference type="EC" id="3.2.1.14" evidence="2"/>
<dbReference type="InterPro" id="IPR011583">
    <property type="entry name" value="Chitinase_II/V-like_cat"/>
</dbReference>
<dbReference type="InterPro" id="IPR017853">
    <property type="entry name" value="GH"/>
</dbReference>
<dbReference type="SUPFAM" id="SSF57016">
    <property type="entry name" value="Plant lectins/antimicrobial peptides"/>
    <property type="match status" value="1"/>
</dbReference>
<reference evidence="8 9" key="1">
    <citation type="submission" date="2023-01" db="EMBL/GenBank/DDBJ databases">
        <title>Analysis of 21 Apiospora genomes using comparative genomics revels a genus with tremendous synthesis potential of carbohydrate active enzymes and secondary metabolites.</title>
        <authorList>
            <person name="Sorensen T."/>
        </authorList>
    </citation>
    <scope>NUCLEOTIDE SEQUENCE [LARGE SCALE GENOMIC DNA]</scope>
    <source>
        <strain evidence="8 9">CBS 114990</strain>
    </source>
</reference>
<feature type="domain" description="GH18" evidence="7">
    <location>
        <begin position="233"/>
        <end position="576"/>
    </location>
</feature>
<dbReference type="PROSITE" id="PS50941">
    <property type="entry name" value="CHIT_BIND_I_2"/>
    <property type="match status" value="1"/>
</dbReference>
<dbReference type="EMBL" id="JAQQWN010000006">
    <property type="protein sequence ID" value="KAK8080199.1"/>
    <property type="molecule type" value="Genomic_DNA"/>
</dbReference>
<comment type="similarity">
    <text evidence="1">Belongs to the glycosyl hydrolase 18 family. Chitinase class V subfamily.</text>
</comment>
<dbReference type="CDD" id="cd00035">
    <property type="entry name" value="ChtBD1"/>
    <property type="match status" value="1"/>
</dbReference>
<comment type="caution">
    <text evidence="4">Lacks conserved residue(s) required for the propagation of feature annotation.</text>
</comment>
<dbReference type="PROSITE" id="PS00026">
    <property type="entry name" value="CHIT_BIND_I_1"/>
    <property type="match status" value="1"/>
</dbReference>
<evidence type="ECO:0000313" key="9">
    <source>
        <dbReference type="Proteomes" id="UP001433268"/>
    </source>
</evidence>
<evidence type="ECO:0000256" key="3">
    <source>
        <dbReference type="ARBA" id="ARBA00022669"/>
    </source>
</evidence>
<dbReference type="Gene3D" id="3.30.60.10">
    <property type="entry name" value="Endochitinase-like"/>
    <property type="match status" value="1"/>
</dbReference>
<dbReference type="SMART" id="SM00636">
    <property type="entry name" value="Glyco_18"/>
    <property type="match status" value="1"/>
</dbReference>
<feature type="chain" id="PRO_5047247744" description="chitinase" evidence="5">
    <location>
        <begin position="35"/>
        <end position="576"/>
    </location>
</feature>